<comment type="caution">
    <text evidence="1">The sequence shown here is derived from an EMBL/GenBank/DDBJ whole genome shotgun (WGS) entry which is preliminary data.</text>
</comment>
<accession>A0A7X0EWC0</accession>
<dbReference type="Proteomes" id="UP000583800">
    <property type="component" value="Unassembled WGS sequence"/>
</dbReference>
<name>A0A7X0EWC0_9ACTN</name>
<reference evidence="1 2" key="1">
    <citation type="submission" date="2020-08" db="EMBL/GenBank/DDBJ databases">
        <title>Sequencing the genomes of 1000 actinobacteria strains.</title>
        <authorList>
            <person name="Klenk H.-P."/>
        </authorList>
    </citation>
    <scope>NUCLEOTIDE SEQUENCE [LARGE SCALE GENOMIC DNA]</scope>
    <source>
        <strain evidence="1 2">DSM 45913</strain>
    </source>
</reference>
<evidence type="ECO:0000313" key="2">
    <source>
        <dbReference type="Proteomes" id="UP000583800"/>
    </source>
</evidence>
<dbReference type="RefSeq" id="WP_185084170.1">
    <property type="nucleotide sequence ID" value="NZ_JACHJB010000001.1"/>
</dbReference>
<dbReference type="EMBL" id="JACHJB010000001">
    <property type="protein sequence ID" value="MBB6346383.1"/>
    <property type="molecule type" value="Genomic_DNA"/>
</dbReference>
<evidence type="ECO:0000313" key="1">
    <source>
        <dbReference type="EMBL" id="MBB6346383.1"/>
    </source>
</evidence>
<proteinExistence type="predicted"/>
<organism evidence="1 2">
    <name type="scientific">Nonomuraea muscovyensis</name>
    <dbReference type="NCBI Taxonomy" id="1124761"/>
    <lineage>
        <taxon>Bacteria</taxon>
        <taxon>Bacillati</taxon>
        <taxon>Actinomycetota</taxon>
        <taxon>Actinomycetes</taxon>
        <taxon>Streptosporangiales</taxon>
        <taxon>Streptosporangiaceae</taxon>
        <taxon>Nonomuraea</taxon>
    </lineage>
</organism>
<sequence length="201" mass="22762">MRLKMIFALLAVYVVTAAPEFLPGEWRVIVQPATSGRVEVYYQPVHPVLLRSYEGIRPFQRAQETAQRRAEAYPHDLAPPYILHAPYRLVAPYVTARGRELAAPPISGTDWSDGQHLPYRIVPQVRPAENSHAELKALMEEEPGPIEEPGVWAMGIRPELNRAILKTNAFDQEMRHRLATKYGKLVALEWDPSGEAIYSID</sequence>
<dbReference type="AlphaFoldDB" id="A0A7X0EWC0"/>
<keyword evidence="2" id="KW-1185">Reference proteome</keyword>
<gene>
    <name evidence="1" type="ORF">FHU36_002892</name>
</gene>
<protein>
    <submittedName>
        <fullName evidence="1">Uncharacterized protein</fullName>
    </submittedName>
</protein>